<gene>
    <name evidence="9" type="ORF">ACJMK2_031000</name>
</gene>
<dbReference type="EMBL" id="JBJQND010000004">
    <property type="protein sequence ID" value="KAL3878669.1"/>
    <property type="molecule type" value="Genomic_DNA"/>
</dbReference>
<feature type="domain" description="RING-type" evidence="7">
    <location>
        <begin position="16"/>
        <end position="63"/>
    </location>
</feature>
<keyword evidence="4" id="KW-0862">Zinc</keyword>
<dbReference type="Proteomes" id="UP001634394">
    <property type="component" value="Unassembled WGS sequence"/>
</dbReference>
<dbReference type="AlphaFoldDB" id="A0ABD3WXG7"/>
<dbReference type="InterPro" id="IPR011042">
    <property type="entry name" value="6-blade_b-propeller_TolB-like"/>
</dbReference>
<comment type="caution">
    <text evidence="9">The sequence shown here is derived from an EMBL/GenBank/DDBJ whole genome shotgun (WGS) entry which is preliminary data.</text>
</comment>
<keyword evidence="2" id="KW-0479">Metal-binding</keyword>
<keyword evidence="10" id="KW-1185">Reference proteome</keyword>
<evidence type="ECO:0000256" key="1">
    <source>
        <dbReference type="ARBA" id="ARBA00022553"/>
    </source>
</evidence>
<dbReference type="SUPFAM" id="SSF57845">
    <property type="entry name" value="B-box zinc-binding domain"/>
    <property type="match status" value="1"/>
</dbReference>
<evidence type="ECO:0000256" key="6">
    <source>
        <dbReference type="SAM" id="Coils"/>
    </source>
</evidence>
<name>A0ABD3WXG7_SINWO</name>
<dbReference type="InterPro" id="IPR017907">
    <property type="entry name" value="Znf_RING_CS"/>
</dbReference>
<dbReference type="PANTHER" id="PTHR25462:SF296">
    <property type="entry name" value="MEIOTIC P26, ISOFORM F"/>
    <property type="match status" value="1"/>
</dbReference>
<evidence type="ECO:0000256" key="2">
    <source>
        <dbReference type="ARBA" id="ARBA00022723"/>
    </source>
</evidence>
<feature type="coiled-coil region" evidence="6">
    <location>
        <begin position="242"/>
        <end position="276"/>
    </location>
</feature>
<evidence type="ECO:0000256" key="3">
    <source>
        <dbReference type="ARBA" id="ARBA00022771"/>
    </source>
</evidence>
<dbReference type="InterPro" id="IPR027370">
    <property type="entry name" value="Znf-RING_euk"/>
</dbReference>
<dbReference type="InterPro" id="IPR001841">
    <property type="entry name" value="Znf_RING"/>
</dbReference>
<keyword evidence="3 5" id="KW-0863">Zinc-finger</keyword>
<dbReference type="PANTHER" id="PTHR25462">
    <property type="entry name" value="BONUS, ISOFORM C-RELATED"/>
    <property type="match status" value="1"/>
</dbReference>
<dbReference type="SUPFAM" id="SSF101898">
    <property type="entry name" value="NHL repeat"/>
    <property type="match status" value="1"/>
</dbReference>
<dbReference type="SMART" id="SM00184">
    <property type="entry name" value="RING"/>
    <property type="match status" value="1"/>
</dbReference>
<evidence type="ECO:0000313" key="10">
    <source>
        <dbReference type="Proteomes" id="UP001634394"/>
    </source>
</evidence>
<dbReference type="Pfam" id="PF13445">
    <property type="entry name" value="zf-RING_UBOX"/>
    <property type="match status" value="1"/>
</dbReference>
<dbReference type="PROSITE" id="PS00518">
    <property type="entry name" value="ZF_RING_1"/>
    <property type="match status" value="1"/>
</dbReference>
<dbReference type="GO" id="GO:0008270">
    <property type="term" value="F:zinc ion binding"/>
    <property type="evidence" value="ECO:0007669"/>
    <property type="project" value="UniProtKB-KW"/>
</dbReference>
<reference evidence="9 10" key="1">
    <citation type="submission" date="2024-11" db="EMBL/GenBank/DDBJ databases">
        <title>Chromosome-level genome assembly of the freshwater bivalve Anodonta woodiana.</title>
        <authorList>
            <person name="Chen X."/>
        </authorList>
    </citation>
    <scope>NUCLEOTIDE SEQUENCE [LARGE SCALE GENOMIC DNA]</scope>
    <source>
        <strain evidence="9">MN2024</strain>
        <tissue evidence="9">Gills</tissue>
    </source>
</reference>
<dbReference type="InterPro" id="IPR013083">
    <property type="entry name" value="Znf_RING/FYVE/PHD"/>
</dbReference>
<evidence type="ECO:0000259" key="8">
    <source>
        <dbReference type="PROSITE" id="PS50119"/>
    </source>
</evidence>
<protein>
    <submittedName>
        <fullName evidence="9">Uncharacterized protein</fullName>
    </submittedName>
</protein>
<organism evidence="9 10">
    <name type="scientific">Sinanodonta woodiana</name>
    <name type="common">Chinese pond mussel</name>
    <name type="synonym">Anodonta woodiana</name>
    <dbReference type="NCBI Taxonomy" id="1069815"/>
    <lineage>
        <taxon>Eukaryota</taxon>
        <taxon>Metazoa</taxon>
        <taxon>Spiralia</taxon>
        <taxon>Lophotrochozoa</taxon>
        <taxon>Mollusca</taxon>
        <taxon>Bivalvia</taxon>
        <taxon>Autobranchia</taxon>
        <taxon>Heteroconchia</taxon>
        <taxon>Palaeoheterodonta</taxon>
        <taxon>Unionida</taxon>
        <taxon>Unionoidea</taxon>
        <taxon>Unionidae</taxon>
        <taxon>Unioninae</taxon>
        <taxon>Sinanodonta</taxon>
    </lineage>
</organism>
<dbReference type="Gene3D" id="3.30.40.10">
    <property type="entry name" value="Zinc/RING finger domain, C3HC4 (zinc finger)"/>
    <property type="match status" value="1"/>
</dbReference>
<keyword evidence="1" id="KW-0597">Phosphoprotein</keyword>
<evidence type="ECO:0000256" key="4">
    <source>
        <dbReference type="ARBA" id="ARBA00022833"/>
    </source>
</evidence>
<dbReference type="SUPFAM" id="SSF57850">
    <property type="entry name" value="RING/U-box"/>
    <property type="match status" value="1"/>
</dbReference>
<dbReference type="PROSITE" id="PS50119">
    <property type="entry name" value="ZF_BBOX"/>
    <property type="match status" value="1"/>
</dbReference>
<evidence type="ECO:0000256" key="5">
    <source>
        <dbReference type="PROSITE-ProRule" id="PRU00024"/>
    </source>
</evidence>
<evidence type="ECO:0000313" key="9">
    <source>
        <dbReference type="EMBL" id="KAL3878669.1"/>
    </source>
</evidence>
<dbReference type="PROSITE" id="PS50089">
    <property type="entry name" value="ZF_RING_2"/>
    <property type="match status" value="1"/>
</dbReference>
<accession>A0ABD3WXG7</accession>
<proteinExistence type="predicted"/>
<dbReference type="Gene3D" id="3.30.160.60">
    <property type="entry name" value="Classic Zinc Finger"/>
    <property type="match status" value="1"/>
</dbReference>
<sequence>MATSIANIHTEEKQNCPICLGEFSIPRQLPCMHSFCEKCLRDYLSSQAETLQKLDQIKCPICRQDVGISNQGKPTSSMELQFPINLILQSIIGDSKAKVKQPCDACHNAGIASQAHDLCMVCEETMCKTCSTVHRNQKFSRNHVIISVDEMLSNPQHVMKIAKGFSCPEHDGESIDFYCKDHTTACCSKCCIVSHRNCASVSDLENELPQLLQEINPESVTEKMKELENRLLTFTELNESNIGQLESTVKDLTSQIRNLRKQINDVLDKLETTIKMEGYRICKDEIIRKQDENHHCQGLINSIRNSYTLLETVTKYGTDTQMFLMTEKMTSQLTSYLEQIQQKYVKTETTKVLLKLDPQIRSILSAGPESLARIISRKELQSIHVPGIMNSHRNCLVQMEKTIEIKDNDDATPNYSGIVYLYSGHVMLTDYKNNILCLLNSDNSLTTYKLPCGPCEIFQFFTLTDGKITPTNKITTRYRYDGVAAAGTGKIVVSGEYAEGGKYYWSLISSAGKEEFYHQFDCHCDPSYTYVALDSSFTRVYIAVDMANSLYCFEMSGIQKFVYNHPCLDGPCGVATDSYDNVYVVGCGSNNIHQLSQDGVVLQIISDEVPESPMAICIRRDNNKILVTNDSDKTKLYQYRLR</sequence>
<feature type="domain" description="B box-type" evidence="8">
    <location>
        <begin position="162"/>
        <end position="196"/>
    </location>
</feature>
<keyword evidence="6" id="KW-0175">Coiled coil</keyword>
<evidence type="ECO:0000259" key="7">
    <source>
        <dbReference type="PROSITE" id="PS50089"/>
    </source>
</evidence>
<dbReference type="Gene3D" id="2.120.10.30">
    <property type="entry name" value="TolB, C-terminal domain"/>
    <property type="match status" value="1"/>
</dbReference>
<dbReference type="InterPro" id="IPR047153">
    <property type="entry name" value="TRIM45/56/19-like"/>
</dbReference>
<dbReference type="InterPro" id="IPR000315">
    <property type="entry name" value="Znf_B-box"/>
</dbReference>